<feature type="transmembrane region" description="Helical" evidence="1">
    <location>
        <begin position="43"/>
        <end position="61"/>
    </location>
</feature>
<reference evidence="3 4" key="1">
    <citation type="submission" date="2016-10" db="EMBL/GenBank/DDBJ databases">
        <authorList>
            <person name="de Groot N.N."/>
        </authorList>
    </citation>
    <scope>NUCLEOTIDE SEQUENCE [LARGE SCALE GENOMIC DNA]</scope>
    <source>
        <strain evidence="3 4">CGMCC 1.10267</strain>
    </source>
</reference>
<dbReference type="Proteomes" id="UP000199495">
    <property type="component" value="Unassembled WGS sequence"/>
</dbReference>
<sequence>MIYLFCLLLGLVAGLRAMTPAAALSWAAFLGWIDLSATPFAFLGHPVTPWILTLLALGEFVTDQLPQTPSRKVPVQFGARLVMGALAGGILALPSGLWLGGAVAGVVGAVIGTLGGYEARRRLVASNGGNDRPIALLEDPVAVILALIVVWLA</sequence>
<protein>
    <submittedName>
        <fullName evidence="3">Uncharacterized membrane protein</fullName>
    </submittedName>
</protein>
<proteinExistence type="predicted"/>
<evidence type="ECO:0000259" key="2">
    <source>
        <dbReference type="Pfam" id="PF13548"/>
    </source>
</evidence>
<keyword evidence="1" id="KW-1133">Transmembrane helix</keyword>
<feature type="transmembrane region" description="Helical" evidence="1">
    <location>
        <begin position="97"/>
        <end position="114"/>
    </location>
</feature>
<dbReference type="OrthoDB" id="9812409at2"/>
<name>A0A1G7ZK11_9HYPH</name>
<evidence type="ECO:0000313" key="4">
    <source>
        <dbReference type="Proteomes" id="UP000199495"/>
    </source>
</evidence>
<dbReference type="Pfam" id="PF13548">
    <property type="entry name" value="DUF4126"/>
    <property type="match status" value="1"/>
</dbReference>
<dbReference type="STRING" id="440168.SAMN04487974_12059"/>
<keyword evidence="1" id="KW-0472">Membrane</keyword>
<gene>
    <name evidence="3" type="ORF">SAMN04487974_12059</name>
</gene>
<organism evidence="3 4">
    <name type="scientific">Pelagibacterium luteolum</name>
    <dbReference type="NCBI Taxonomy" id="440168"/>
    <lineage>
        <taxon>Bacteria</taxon>
        <taxon>Pseudomonadati</taxon>
        <taxon>Pseudomonadota</taxon>
        <taxon>Alphaproteobacteria</taxon>
        <taxon>Hyphomicrobiales</taxon>
        <taxon>Devosiaceae</taxon>
        <taxon>Pelagibacterium</taxon>
    </lineage>
</organism>
<evidence type="ECO:0000313" key="3">
    <source>
        <dbReference type="EMBL" id="SDH08935.1"/>
    </source>
</evidence>
<evidence type="ECO:0000256" key="1">
    <source>
        <dbReference type="SAM" id="Phobius"/>
    </source>
</evidence>
<dbReference type="RefSeq" id="WP_090599043.1">
    <property type="nucleotide sequence ID" value="NZ_FNCS01000020.1"/>
</dbReference>
<dbReference type="AlphaFoldDB" id="A0A1G7ZK11"/>
<dbReference type="InterPro" id="IPR025196">
    <property type="entry name" value="DUF4126"/>
</dbReference>
<feature type="domain" description="DUF4126" evidence="2">
    <location>
        <begin position="7"/>
        <end position="149"/>
    </location>
</feature>
<accession>A0A1G7ZK11</accession>
<keyword evidence="1" id="KW-0812">Transmembrane</keyword>
<keyword evidence="4" id="KW-1185">Reference proteome</keyword>
<dbReference type="EMBL" id="FNCS01000020">
    <property type="protein sequence ID" value="SDH08935.1"/>
    <property type="molecule type" value="Genomic_DNA"/>
</dbReference>
<feature type="transmembrane region" description="Helical" evidence="1">
    <location>
        <begin position="134"/>
        <end position="152"/>
    </location>
</feature>